<dbReference type="InterPro" id="IPR050093">
    <property type="entry name" value="ABC_SmlMolc_Importer"/>
</dbReference>
<organism evidence="3">
    <name type="scientific">marine sediment metagenome</name>
    <dbReference type="NCBI Taxonomy" id="412755"/>
    <lineage>
        <taxon>unclassified sequences</taxon>
        <taxon>metagenomes</taxon>
        <taxon>ecological metagenomes</taxon>
    </lineage>
</organism>
<accession>X1UE75</accession>
<dbReference type="GO" id="GO:0005524">
    <property type="term" value="F:ATP binding"/>
    <property type="evidence" value="ECO:0007669"/>
    <property type="project" value="InterPro"/>
</dbReference>
<comment type="caution">
    <text evidence="3">The sequence shown here is derived from an EMBL/GenBank/DDBJ whole genome shotgun (WGS) entry which is preliminary data.</text>
</comment>
<gene>
    <name evidence="3" type="ORF">S12H4_40133</name>
</gene>
<keyword evidence="1" id="KW-0813">Transport</keyword>
<dbReference type="InterPro" id="IPR027417">
    <property type="entry name" value="P-loop_NTPase"/>
</dbReference>
<proteinExistence type="predicted"/>
<evidence type="ECO:0000313" key="3">
    <source>
        <dbReference type="EMBL" id="GAI90629.1"/>
    </source>
</evidence>
<dbReference type="PANTHER" id="PTHR42781:SF4">
    <property type="entry name" value="SPERMIDINE_PUTRESCINE IMPORT ATP-BINDING PROTEIN POTA"/>
    <property type="match status" value="1"/>
</dbReference>
<dbReference type="EMBL" id="BARW01024328">
    <property type="protein sequence ID" value="GAI90629.1"/>
    <property type="molecule type" value="Genomic_DNA"/>
</dbReference>
<feature type="domain" description="ABC transporter" evidence="2">
    <location>
        <begin position="3"/>
        <end position="36"/>
    </location>
</feature>
<dbReference type="Pfam" id="PF00005">
    <property type="entry name" value="ABC_tran"/>
    <property type="match status" value="1"/>
</dbReference>
<sequence>MGRYPKDLSGGERQRVALARAIAPSPRILLLDEPFNNLDIKTRKYLRLEFKRILKGIDLTTIFVTHDFKEAEEMGDRIAVIDSSRLEQVATPREIFFSPNGDKV</sequence>
<dbReference type="Gene3D" id="3.40.50.300">
    <property type="entry name" value="P-loop containing nucleotide triphosphate hydrolases"/>
    <property type="match status" value="1"/>
</dbReference>
<evidence type="ECO:0000259" key="2">
    <source>
        <dbReference type="Pfam" id="PF00005"/>
    </source>
</evidence>
<name>X1UE75_9ZZZZ</name>
<dbReference type="PANTHER" id="PTHR42781">
    <property type="entry name" value="SPERMIDINE/PUTRESCINE IMPORT ATP-BINDING PROTEIN POTA"/>
    <property type="match status" value="1"/>
</dbReference>
<feature type="non-terminal residue" evidence="3">
    <location>
        <position position="104"/>
    </location>
</feature>
<dbReference type="GO" id="GO:0016887">
    <property type="term" value="F:ATP hydrolysis activity"/>
    <property type="evidence" value="ECO:0007669"/>
    <property type="project" value="InterPro"/>
</dbReference>
<evidence type="ECO:0000256" key="1">
    <source>
        <dbReference type="ARBA" id="ARBA00022448"/>
    </source>
</evidence>
<dbReference type="AlphaFoldDB" id="X1UE75"/>
<dbReference type="InterPro" id="IPR003439">
    <property type="entry name" value="ABC_transporter-like_ATP-bd"/>
</dbReference>
<dbReference type="SUPFAM" id="SSF52540">
    <property type="entry name" value="P-loop containing nucleoside triphosphate hydrolases"/>
    <property type="match status" value="1"/>
</dbReference>
<reference evidence="3" key="1">
    <citation type="journal article" date="2014" name="Front. Microbiol.">
        <title>High frequency of phylogenetically diverse reductive dehalogenase-homologous genes in deep subseafloor sedimentary metagenomes.</title>
        <authorList>
            <person name="Kawai M."/>
            <person name="Futagami T."/>
            <person name="Toyoda A."/>
            <person name="Takaki Y."/>
            <person name="Nishi S."/>
            <person name="Hori S."/>
            <person name="Arai W."/>
            <person name="Tsubouchi T."/>
            <person name="Morono Y."/>
            <person name="Uchiyama I."/>
            <person name="Ito T."/>
            <person name="Fujiyama A."/>
            <person name="Inagaki F."/>
            <person name="Takami H."/>
        </authorList>
    </citation>
    <scope>NUCLEOTIDE SEQUENCE</scope>
    <source>
        <strain evidence="3">Expedition CK06-06</strain>
    </source>
</reference>
<protein>
    <recommendedName>
        <fullName evidence="2">ABC transporter domain-containing protein</fullName>
    </recommendedName>
</protein>